<dbReference type="Pfam" id="PF16927">
    <property type="entry name" value="HisKA_7TM"/>
    <property type="match status" value="1"/>
</dbReference>
<dbReference type="Proteomes" id="UP000050277">
    <property type="component" value="Unassembled WGS sequence"/>
</dbReference>
<evidence type="ECO:0000313" key="4">
    <source>
        <dbReference type="Proteomes" id="UP000050277"/>
    </source>
</evidence>
<dbReference type="RefSeq" id="WP_054533331.1">
    <property type="nucleotide sequence ID" value="NZ_LGKP01000010.1"/>
</dbReference>
<evidence type="ECO:0000313" key="3">
    <source>
        <dbReference type="EMBL" id="KPL90736.1"/>
    </source>
</evidence>
<organism evidence="3 4">
    <name type="scientific">Herpetosiphon geysericola</name>
    <dbReference type="NCBI Taxonomy" id="70996"/>
    <lineage>
        <taxon>Bacteria</taxon>
        <taxon>Bacillati</taxon>
        <taxon>Chloroflexota</taxon>
        <taxon>Chloroflexia</taxon>
        <taxon>Herpetosiphonales</taxon>
        <taxon>Herpetosiphonaceae</taxon>
        <taxon>Herpetosiphon</taxon>
    </lineage>
</organism>
<feature type="transmembrane region" description="Helical" evidence="1">
    <location>
        <begin position="218"/>
        <end position="245"/>
    </location>
</feature>
<feature type="transmembrane region" description="Helical" evidence="1">
    <location>
        <begin position="257"/>
        <end position="275"/>
    </location>
</feature>
<dbReference type="STRING" id="70996.SE18_05035"/>
<feature type="transmembrane region" description="Helical" evidence="1">
    <location>
        <begin position="17"/>
        <end position="35"/>
    </location>
</feature>
<keyword evidence="1" id="KW-0472">Membrane</keyword>
<feature type="transmembrane region" description="Helical" evidence="1">
    <location>
        <begin position="287"/>
        <end position="308"/>
    </location>
</feature>
<dbReference type="SUPFAM" id="SSF55781">
    <property type="entry name" value="GAF domain-like"/>
    <property type="match status" value="1"/>
</dbReference>
<reference evidence="3 4" key="1">
    <citation type="submission" date="2015-07" db="EMBL/GenBank/DDBJ databases">
        <title>Whole genome sequence of Herpetosiphon geysericola DSM 7119.</title>
        <authorList>
            <person name="Hemp J."/>
            <person name="Ward L.M."/>
            <person name="Pace L.A."/>
            <person name="Fischer W.W."/>
        </authorList>
    </citation>
    <scope>NUCLEOTIDE SEQUENCE [LARGE SCALE GENOMIC DNA]</scope>
    <source>
        <strain evidence="3 4">DSM 7119</strain>
    </source>
</reference>
<dbReference type="InterPro" id="IPR031621">
    <property type="entry name" value="HisKA_7TM"/>
</dbReference>
<feature type="domain" description="Histidine kinase N-terminal 7TM region" evidence="2">
    <location>
        <begin position="20"/>
        <end position="235"/>
    </location>
</feature>
<dbReference type="AlphaFoldDB" id="A0A0P6Z179"/>
<gene>
    <name evidence="3" type="ORF">SE18_05035</name>
</gene>
<dbReference type="Gene3D" id="3.30.450.40">
    <property type="match status" value="1"/>
</dbReference>
<feature type="transmembrane region" description="Helical" evidence="1">
    <location>
        <begin position="149"/>
        <end position="168"/>
    </location>
</feature>
<comment type="caution">
    <text evidence="3">The sequence shown here is derived from an EMBL/GenBank/DDBJ whole genome shotgun (WGS) entry which is preliminary data.</text>
</comment>
<dbReference type="OrthoDB" id="144042at2"/>
<dbReference type="PATRIC" id="fig|70996.4.peg.2661"/>
<evidence type="ECO:0000259" key="2">
    <source>
        <dbReference type="Pfam" id="PF16927"/>
    </source>
</evidence>
<proteinExistence type="predicted"/>
<feature type="transmembrane region" description="Helical" evidence="1">
    <location>
        <begin position="184"/>
        <end position="206"/>
    </location>
</feature>
<dbReference type="InterPro" id="IPR029016">
    <property type="entry name" value="GAF-like_dom_sf"/>
</dbReference>
<keyword evidence="1" id="KW-0812">Transmembrane</keyword>
<keyword evidence="1" id="KW-1133">Transmembrane helix</keyword>
<accession>A0A0P6Z179</accession>
<feature type="transmembrane region" description="Helical" evidence="1">
    <location>
        <begin position="42"/>
        <end position="62"/>
    </location>
</feature>
<sequence>MVAAFSWTNFLLAANDLTLAAIVVVGFSLFAYIALHNWRNGVARSFCLLIVGLMIVLGGAILQRQAQTEATRHVLWRIQWAGISLVPAAYYHFAESLLRSTGDPRMWTRVLLPLFYTFSVGFWLVALTSNLLVIDVPSQPYVGFGKGPLFWFFISYFVAVCLLGVWCIRQAHRRSITPANRRRLWYLSTSFLAPFLGVFPYLIIAANTKVVPSWLSLMLLGASTTGVGVMMTLMTYSVAFHGVIVPDRLVKYNFLRYILYGPVVGVALIICLQSVEPLSAATGLPRATITIFGVMLMTVVMPIFIGRIRPTVDTLIYRQDSDEVRWMRRFEERAFTRQDLRQLLENTLVAVCGSLRVESGFVLAPNEDQFTVQASCGPRRTIKQFLNVNNISELLQSLPHGAFRNDRMPEVEDFSIHDGFCLLPLYNSQQELLGAIGIGCKPEQLTIPTRQLIATLAHQMELALTHMQLQQNLFSSLRGLAPQSASLLQLTSEIETPASEMADAIADVALHPEFPQLVKDALSHYWGGPKLSDSPLLDLRTVRQLLNTQGGSPTRALQGVLRQAIENIRPEDQLDPSAPEWMIYNILELRFLKGLRIREIIDKLAMSESDFYRKQRVAVEEVARQLALMEDQGDRPSGSVERQRP</sequence>
<dbReference type="EMBL" id="LGKP01000010">
    <property type="protein sequence ID" value="KPL90736.1"/>
    <property type="molecule type" value="Genomic_DNA"/>
</dbReference>
<evidence type="ECO:0000256" key="1">
    <source>
        <dbReference type="SAM" id="Phobius"/>
    </source>
</evidence>
<protein>
    <recommendedName>
        <fullName evidence="2">Histidine kinase N-terminal 7TM region domain-containing protein</fullName>
    </recommendedName>
</protein>
<keyword evidence="4" id="KW-1185">Reference proteome</keyword>
<feature type="transmembrane region" description="Helical" evidence="1">
    <location>
        <begin position="74"/>
        <end position="93"/>
    </location>
</feature>
<name>A0A0P6Z179_9CHLR</name>
<feature type="transmembrane region" description="Helical" evidence="1">
    <location>
        <begin position="114"/>
        <end position="134"/>
    </location>
</feature>